<comment type="caution">
    <text evidence="1">The sequence shown here is derived from an EMBL/GenBank/DDBJ whole genome shotgun (WGS) entry which is preliminary data.</text>
</comment>
<accession>A0AB34JKI9</accession>
<evidence type="ECO:0000313" key="1">
    <source>
        <dbReference type="EMBL" id="KAL1521184.1"/>
    </source>
</evidence>
<dbReference type="AlphaFoldDB" id="A0AB34JKI9"/>
<keyword evidence="2" id="KW-1185">Reference proteome</keyword>
<reference evidence="1 2" key="1">
    <citation type="journal article" date="2024" name="Science">
        <title>Giant polyketide synthase enzymes in the biosynthesis of giant marine polyether toxins.</title>
        <authorList>
            <person name="Fallon T.R."/>
            <person name="Shende V.V."/>
            <person name="Wierzbicki I.H."/>
            <person name="Pendleton A.L."/>
            <person name="Watervoot N.F."/>
            <person name="Auber R.P."/>
            <person name="Gonzalez D.J."/>
            <person name="Wisecaver J.H."/>
            <person name="Moore B.S."/>
        </authorList>
    </citation>
    <scope>NUCLEOTIDE SEQUENCE [LARGE SCALE GENOMIC DNA]</scope>
    <source>
        <strain evidence="1 2">12B1</strain>
    </source>
</reference>
<evidence type="ECO:0000313" key="2">
    <source>
        <dbReference type="Proteomes" id="UP001515480"/>
    </source>
</evidence>
<protein>
    <submittedName>
        <fullName evidence="1">Uncharacterized protein</fullName>
    </submittedName>
</protein>
<name>A0AB34JKI9_PRYPA</name>
<organism evidence="1 2">
    <name type="scientific">Prymnesium parvum</name>
    <name type="common">Toxic golden alga</name>
    <dbReference type="NCBI Taxonomy" id="97485"/>
    <lineage>
        <taxon>Eukaryota</taxon>
        <taxon>Haptista</taxon>
        <taxon>Haptophyta</taxon>
        <taxon>Prymnesiophyceae</taxon>
        <taxon>Prymnesiales</taxon>
        <taxon>Prymnesiaceae</taxon>
        <taxon>Prymnesium</taxon>
    </lineage>
</organism>
<sequence length="123" mass="13336">MVITVWVQLLRGGENIGSADKITLEDDESDLADLCDAVKVKYADDLNGISPARLNVSMARESSEYLRPALKLQVLPPTKDDEPLFVHAPALAGGSEQVCSTPPPPSSRSRAIVLCRFCFPALR</sequence>
<dbReference type="Proteomes" id="UP001515480">
    <property type="component" value="Unassembled WGS sequence"/>
</dbReference>
<proteinExistence type="predicted"/>
<gene>
    <name evidence="1" type="ORF">AB1Y20_022736</name>
</gene>
<dbReference type="EMBL" id="JBGBPQ010000008">
    <property type="protein sequence ID" value="KAL1521184.1"/>
    <property type="molecule type" value="Genomic_DNA"/>
</dbReference>